<dbReference type="Pfam" id="PF13618">
    <property type="entry name" value="Gluconate_2-dh3"/>
    <property type="match status" value="1"/>
</dbReference>
<dbReference type="GO" id="GO:0016491">
    <property type="term" value="F:oxidoreductase activity"/>
    <property type="evidence" value="ECO:0007669"/>
    <property type="project" value="UniProtKB-KW"/>
</dbReference>
<evidence type="ECO:0000313" key="1">
    <source>
        <dbReference type="EMBL" id="WRY35844.1"/>
    </source>
</evidence>
<dbReference type="Proteomes" id="UP001623290">
    <property type="component" value="Plasmid unnamed2"/>
</dbReference>
<name>A0ABZ1E6X8_9RHOB</name>
<keyword evidence="1" id="KW-0614">Plasmid</keyword>
<dbReference type="PROSITE" id="PS51318">
    <property type="entry name" value="TAT"/>
    <property type="match status" value="1"/>
</dbReference>
<dbReference type="InterPro" id="IPR006311">
    <property type="entry name" value="TAT_signal"/>
</dbReference>
<sequence>MPSSSFAATRRGFLKAGAAGFALSQVTNPAAAQTKDAPPLDQYEPVYLTAAEWSFLMAACARLIPGDEAAPGAIEARVPVFIDRQLAGEYGNADDWYMDGPHDAAADPLLGWQTPLTPAQVYRKAIPEFDTWCRAQFGASFVELSSADQDAALTALQNNKGDGTGGGRAEILPPELRDFFTILLSNTKEGFFADPMYGGNYKMAGWKHIGFPGARASYTEWVEMRDQPYPLGPVSIKGERG</sequence>
<organism evidence="1 2">
    <name type="scientific">Thioclava litoralis</name>
    <dbReference type="NCBI Taxonomy" id="3076557"/>
    <lineage>
        <taxon>Bacteria</taxon>
        <taxon>Pseudomonadati</taxon>
        <taxon>Pseudomonadota</taxon>
        <taxon>Alphaproteobacteria</taxon>
        <taxon>Rhodobacterales</taxon>
        <taxon>Paracoccaceae</taxon>
        <taxon>Thioclava</taxon>
    </lineage>
</organism>
<gene>
    <name evidence="1" type="ORF">RPE78_16615</name>
</gene>
<protein>
    <submittedName>
        <fullName evidence="1">Gluconate 2-dehydrogenase subunit 3 family protein</fullName>
        <ecNumber evidence="1">1.-.-.-</ecNumber>
    </submittedName>
</protein>
<keyword evidence="2" id="KW-1185">Reference proteome</keyword>
<proteinExistence type="predicted"/>
<dbReference type="InterPro" id="IPR027056">
    <property type="entry name" value="Gluconate_2DH_su3"/>
</dbReference>
<keyword evidence="1" id="KW-0560">Oxidoreductase</keyword>
<evidence type="ECO:0000313" key="2">
    <source>
        <dbReference type="Proteomes" id="UP001623290"/>
    </source>
</evidence>
<accession>A0ABZ1E6X8</accession>
<dbReference type="EMBL" id="CP135445">
    <property type="protein sequence ID" value="WRY35844.1"/>
    <property type="molecule type" value="Genomic_DNA"/>
</dbReference>
<geneLocation type="plasmid" evidence="1 2">
    <name>unnamed2</name>
</geneLocation>
<reference evidence="1 2" key="1">
    <citation type="submission" date="2023-09" db="EMBL/GenBank/DDBJ databases">
        <title>Thioclava shenzhenensis sp. nov., a multidrug resistant bacteria-antagonizing species isolated from coastal seawater.</title>
        <authorList>
            <person name="Long M."/>
        </authorList>
    </citation>
    <scope>NUCLEOTIDE SEQUENCE [LARGE SCALE GENOMIC DNA]</scope>
    <source>
        <strain evidence="1 2">FTW29</strain>
        <plasmid evidence="1 2">unnamed2</plasmid>
    </source>
</reference>
<dbReference type="EC" id="1.-.-.-" evidence="1"/>
<dbReference type="RefSeq" id="WP_330629596.1">
    <property type="nucleotide sequence ID" value="NZ_CP135445.1"/>
</dbReference>